<dbReference type="Gene3D" id="3.40.50.300">
    <property type="entry name" value="P-loop containing nucleotide triphosphate hydrolases"/>
    <property type="match status" value="1"/>
</dbReference>
<comment type="caution">
    <text evidence="1">The sequence shown here is derived from an EMBL/GenBank/DDBJ whole genome shotgun (WGS) entry which is preliminary data.</text>
</comment>
<gene>
    <name evidence="1" type="ORF">E5333_07200</name>
</gene>
<name>A0A4S2FXL8_9BACT</name>
<dbReference type="EMBL" id="SRYD01000024">
    <property type="protein sequence ID" value="TGY74227.1"/>
    <property type="molecule type" value="Genomic_DNA"/>
</dbReference>
<protein>
    <submittedName>
        <fullName evidence="1">ATP-binding protein</fullName>
    </submittedName>
</protein>
<proteinExistence type="predicted"/>
<dbReference type="SUPFAM" id="SSF52540">
    <property type="entry name" value="P-loop containing nucleoside triphosphate hydrolases"/>
    <property type="match status" value="1"/>
</dbReference>
<keyword evidence="1" id="KW-0067">ATP-binding</keyword>
<dbReference type="Proteomes" id="UP000306630">
    <property type="component" value="Unassembled WGS sequence"/>
</dbReference>
<dbReference type="InterPro" id="IPR027417">
    <property type="entry name" value="P-loop_NTPase"/>
</dbReference>
<evidence type="ECO:0000313" key="2">
    <source>
        <dbReference type="Proteomes" id="UP000306630"/>
    </source>
</evidence>
<evidence type="ECO:0000313" key="1">
    <source>
        <dbReference type="EMBL" id="TGY74227.1"/>
    </source>
</evidence>
<dbReference type="GO" id="GO:0005524">
    <property type="term" value="F:ATP binding"/>
    <property type="evidence" value="ECO:0007669"/>
    <property type="project" value="UniProtKB-KW"/>
</dbReference>
<accession>A0A4S2FXL8</accession>
<sequence>MYIANNICLAGQRRQYVVDEHNKDVLRFLLYYFNDCDLCESVFPGKRHKVSKNILLMGGVGTGKTLMMQIFSEYLRYTNNPNFFHNLSVTQMVNYYTIHNNLDRYTFNEENSTGFMPQPMNVCLNDIGIESKLFFGMDTKQLTNEFIHARNEIWTMTAPDQRKFGHLTTNLDKKQLEEEFADQFGRLKDRFKTYNILTLTGESRR</sequence>
<organism evidence="1 2">
    <name type="scientific">Muribaculum intestinale</name>
    <dbReference type="NCBI Taxonomy" id="1796646"/>
    <lineage>
        <taxon>Bacteria</taxon>
        <taxon>Pseudomonadati</taxon>
        <taxon>Bacteroidota</taxon>
        <taxon>Bacteroidia</taxon>
        <taxon>Bacteroidales</taxon>
        <taxon>Muribaculaceae</taxon>
        <taxon>Muribaculum</taxon>
    </lineage>
</organism>
<dbReference type="AlphaFoldDB" id="A0A4S2FXL8"/>
<reference evidence="1 2" key="1">
    <citation type="submission" date="2019-04" db="EMBL/GenBank/DDBJ databases">
        <title>Microbes associate with the intestines of laboratory mice.</title>
        <authorList>
            <person name="Navarre W."/>
            <person name="Wong E."/>
            <person name="Huang K."/>
            <person name="Tropini C."/>
            <person name="Ng K."/>
            <person name="Yu B."/>
        </authorList>
    </citation>
    <scope>NUCLEOTIDE SEQUENCE [LARGE SCALE GENOMIC DNA]</scope>
    <source>
        <strain evidence="1 2">NM06_A21</strain>
    </source>
</reference>
<keyword evidence="1" id="KW-0547">Nucleotide-binding</keyword>